<evidence type="ECO:0000256" key="1">
    <source>
        <dbReference type="SAM" id="Phobius"/>
    </source>
</evidence>
<dbReference type="InterPro" id="IPR011011">
    <property type="entry name" value="Znf_FYVE_PHD"/>
</dbReference>
<dbReference type="Proteomes" id="UP001165289">
    <property type="component" value="Unassembled WGS sequence"/>
</dbReference>
<evidence type="ECO:0000313" key="2">
    <source>
        <dbReference type="EMBL" id="KAI6646092.1"/>
    </source>
</evidence>
<keyword evidence="3" id="KW-1185">Reference proteome</keyword>
<name>A0AAV7JBL0_9METZ</name>
<keyword evidence="1" id="KW-1133">Transmembrane helix</keyword>
<dbReference type="EMBL" id="JAKMXF010000363">
    <property type="protein sequence ID" value="KAI6646092.1"/>
    <property type="molecule type" value="Genomic_DNA"/>
</dbReference>
<organism evidence="2 3">
    <name type="scientific">Oopsacas minuta</name>
    <dbReference type="NCBI Taxonomy" id="111878"/>
    <lineage>
        <taxon>Eukaryota</taxon>
        <taxon>Metazoa</taxon>
        <taxon>Porifera</taxon>
        <taxon>Hexactinellida</taxon>
        <taxon>Hexasterophora</taxon>
        <taxon>Lyssacinosida</taxon>
        <taxon>Leucopsacidae</taxon>
        <taxon>Oopsacas</taxon>
    </lineage>
</organism>
<keyword evidence="1" id="KW-0472">Membrane</keyword>
<comment type="caution">
    <text evidence="2">The sequence shown here is derived from an EMBL/GenBank/DDBJ whole genome shotgun (WGS) entry which is preliminary data.</text>
</comment>
<sequence>MSTNYSQTPPSISCSREFWRGIHPIGLFIAILHLVFLPVALPPNDPIDCIFPTTSIENTVTSETSSLTSILPNEPTSSFTPASASINTKKKAIKRCYLCTRKLDRKVATTCYYCEINICVDHSDQYYVCNNCRDEFD</sequence>
<keyword evidence="1" id="KW-0812">Transmembrane</keyword>
<reference evidence="2 3" key="1">
    <citation type="journal article" date="2023" name="BMC Biol.">
        <title>The compact genome of the sponge Oopsacas minuta (Hexactinellida) is lacking key metazoan core genes.</title>
        <authorList>
            <person name="Santini S."/>
            <person name="Schenkelaars Q."/>
            <person name="Jourda C."/>
            <person name="Duchesne M."/>
            <person name="Belahbib H."/>
            <person name="Rocher C."/>
            <person name="Selva M."/>
            <person name="Riesgo A."/>
            <person name="Vervoort M."/>
            <person name="Leys S.P."/>
            <person name="Kodjabachian L."/>
            <person name="Le Bivic A."/>
            <person name="Borchiellini C."/>
            <person name="Claverie J.M."/>
            <person name="Renard E."/>
        </authorList>
    </citation>
    <scope>NUCLEOTIDE SEQUENCE [LARGE SCALE GENOMIC DNA]</scope>
    <source>
        <strain evidence="2">SPO-2</strain>
    </source>
</reference>
<dbReference type="AlphaFoldDB" id="A0AAV7JBL0"/>
<accession>A0AAV7JBL0</accession>
<gene>
    <name evidence="2" type="ORF">LOD99_9539</name>
</gene>
<dbReference type="SUPFAM" id="SSF57903">
    <property type="entry name" value="FYVE/PHD zinc finger"/>
    <property type="match status" value="1"/>
</dbReference>
<protein>
    <submittedName>
        <fullName evidence="2">Uncharacterized protein</fullName>
    </submittedName>
</protein>
<evidence type="ECO:0000313" key="3">
    <source>
        <dbReference type="Proteomes" id="UP001165289"/>
    </source>
</evidence>
<feature type="transmembrane region" description="Helical" evidence="1">
    <location>
        <begin position="21"/>
        <end position="41"/>
    </location>
</feature>
<proteinExistence type="predicted"/>